<dbReference type="SUPFAM" id="SSF51261">
    <property type="entry name" value="Duplicated hybrid motif"/>
    <property type="match status" value="1"/>
</dbReference>
<dbReference type="CDD" id="cd12797">
    <property type="entry name" value="M23_peptidase"/>
    <property type="match status" value="1"/>
</dbReference>
<accession>A0A160PTJ6</accession>
<proteinExistence type="predicted"/>
<dbReference type="GO" id="GO:0004222">
    <property type="term" value="F:metalloendopeptidase activity"/>
    <property type="evidence" value="ECO:0007669"/>
    <property type="project" value="TreeGrafter"/>
</dbReference>
<reference evidence="3 4" key="1">
    <citation type="submission" date="2016-02" db="EMBL/GenBank/DDBJ databases">
        <title>Corynebacterium glutamicum N24 whole genome sequencing project.</title>
        <authorList>
            <person name="Matsutani M."/>
            <person name="Nangtapong N."/>
            <person name="Yakushi T."/>
            <person name="Matsushita K."/>
        </authorList>
    </citation>
    <scope>NUCLEOTIDE SEQUENCE [LARGE SCALE GENOMIC DNA]</scope>
    <source>
        <strain evidence="3 4">N24</strain>
    </source>
</reference>
<keyword evidence="4" id="KW-1185">Reference proteome</keyword>
<evidence type="ECO:0000313" key="3">
    <source>
        <dbReference type="EMBL" id="BAU96361.1"/>
    </source>
</evidence>
<feature type="signal peptide" evidence="1">
    <location>
        <begin position="1"/>
        <end position="30"/>
    </location>
</feature>
<dbReference type="Pfam" id="PF01551">
    <property type="entry name" value="Peptidase_M23"/>
    <property type="match status" value="1"/>
</dbReference>
<organism evidence="3 4">
    <name type="scientific">Corynebacterium suranareeae</name>
    <dbReference type="NCBI Taxonomy" id="2506452"/>
    <lineage>
        <taxon>Bacteria</taxon>
        <taxon>Bacillati</taxon>
        <taxon>Actinomycetota</taxon>
        <taxon>Actinomycetes</taxon>
        <taxon>Mycobacteriales</taxon>
        <taxon>Corynebacteriaceae</taxon>
        <taxon>Corynebacterium</taxon>
    </lineage>
</organism>
<dbReference type="PANTHER" id="PTHR21666">
    <property type="entry name" value="PEPTIDASE-RELATED"/>
    <property type="match status" value="1"/>
</dbReference>
<evidence type="ECO:0000256" key="1">
    <source>
        <dbReference type="SAM" id="SignalP"/>
    </source>
</evidence>
<dbReference type="InterPro" id="IPR011055">
    <property type="entry name" value="Dup_hybrid_motif"/>
</dbReference>
<gene>
    <name evidence="3" type="ORF">N24_2099</name>
</gene>
<dbReference type="InterPro" id="IPR016047">
    <property type="entry name" value="M23ase_b-sheet_dom"/>
</dbReference>
<feature type="domain" description="M23ase beta-sheet core" evidence="2">
    <location>
        <begin position="58"/>
        <end position="149"/>
    </location>
</feature>
<evidence type="ECO:0000259" key="2">
    <source>
        <dbReference type="Pfam" id="PF01551"/>
    </source>
</evidence>
<sequence>MLVNMRLRLLWIISLSLVFTLSLSPVIAHAYVNPATGQDHAGLILRRFDKPEKNWLPGHRGVDLPLEIGDNVLSSNAGTIAFVGIVVGTPTVSIDHDDGLRTTYQPVHAHLAVGDRVEKGDVIGKLGHPTTAYPGLQWGAKIGEVYINPISLLPRPTIRLKPIY</sequence>
<dbReference type="Gene3D" id="2.70.70.10">
    <property type="entry name" value="Glucose Permease (Domain IIA)"/>
    <property type="match status" value="1"/>
</dbReference>
<dbReference type="AlphaFoldDB" id="A0A160PTJ6"/>
<dbReference type="KEGG" id="csur:N24_2099"/>
<evidence type="ECO:0000313" key="4">
    <source>
        <dbReference type="Proteomes" id="UP000218244"/>
    </source>
</evidence>
<dbReference type="InterPro" id="IPR050570">
    <property type="entry name" value="Cell_wall_metabolism_enzyme"/>
</dbReference>
<keyword evidence="1" id="KW-0732">Signal</keyword>
<dbReference type="Proteomes" id="UP000218244">
    <property type="component" value="Chromosome"/>
</dbReference>
<dbReference type="RefSeq" id="WP_096456788.1">
    <property type="nucleotide sequence ID" value="NZ_AP017369.1"/>
</dbReference>
<dbReference type="PANTHER" id="PTHR21666:SF270">
    <property type="entry name" value="MUREIN HYDROLASE ACTIVATOR ENVC"/>
    <property type="match status" value="1"/>
</dbReference>
<protein>
    <submittedName>
        <fullName evidence="3">Membrane metalloendopeptidase</fullName>
    </submittedName>
</protein>
<feature type="chain" id="PRO_5007819102" evidence="1">
    <location>
        <begin position="31"/>
        <end position="164"/>
    </location>
</feature>
<dbReference type="EMBL" id="AP017369">
    <property type="protein sequence ID" value="BAU96361.1"/>
    <property type="molecule type" value="Genomic_DNA"/>
</dbReference>
<name>A0A160PTJ6_9CORY</name>